<evidence type="ECO:0000313" key="3">
    <source>
        <dbReference type="Proteomes" id="UP001595812"/>
    </source>
</evidence>
<accession>A0ABV8AFN7</accession>
<keyword evidence="1" id="KW-0732">Signal</keyword>
<sequence length="184" mass="20500">MKKIILTVLALSIFITSKAQDGETPEIADNATSEVKLNALFMVVGAFDVTYEYLLNQESGLGIEVFVPFDEEIRDDINYYVSPYYRLYFGKKYAAGFFLEGFGMLNSIKETTFDFSQTVFDGPVIEREENITDFALGIGLGGKWLTNSGFVGELSFGIGRNLFNSSDVSEDFVGKLGITLGYRF</sequence>
<dbReference type="RefSeq" id="WP_386097525.1">
    <property type="nucleotide sequence ID" value="NZ_JBHSAT010000004.1"/>
</dbReference>
<organism evidence="2 3">
    <name type="scientific">Winogradskyella maritima</name>
    <dbReference type="NCBI Taxonomy" id="1517766"/>
    <lineage>
        <taxon>Bacteria</taxon>
        <taxon>Pseudomonadati</taxon>
        <taxon>Bacteroidota</taxon>
        <taxon>Flavobacteriia</taxon>
        <taxon>Flavobacteriales</taxon>
        <taxon>Flavobacteriaceae</taxon>
        <taxon>Winogradskyella</taxon>
    </lineage>
</organism>
<evidence type="ECO:0000313" key="2">
    <source>
        <dbReference type="EMBL" id="MFC3876529.1"/>
    </source>
</evidence>
<feature type="signal peptide" evidence="1">
    <location>
        <begin position="1"/>
        <end position="19"/>
    </location>
</feature>
<gene>
    <name evidence="2" type="ORF">ACFOSX_04725</name>
</gene>
<dbReference type="Proteomes" id="UP001595812">
    <property type="component" value="Unassembled WGS sequence"/>
</dbReference>
<dbReference type="EMBL" id="JBHSAT010000004">
    <property type="protein sequence ID" value="MFC3876529.1"/>
    <property type="molecule type" value="Genomic_DNA"/>
</dbReference>
<feature type="chain" id="PRO_5046084640" evidence="1">
    <location>
        <begin position="20"/>
        <end position="184"/>
    </location>
</feature>
<comment type="caution">
    <text evidence="2">The sequence shown here is derived from an EMBL/GenBank/DDBJ whole genome shotgun (WGS) entry which is preliminary data.</text>
</comment>
<reference evidence="3" key="1">
    <citation type="journal article" date="2019" name="Int. J. Syst. Evol. Microbiol.">
        <title>The Global Catalogue of Microorganisms (GCM) 10K type strain sequencing project: providing services to taxonomists for standard genome sequencing and annotation.</title>
        <authorList>
            <consortium name="The Broad Institute Genomics Platform"/>
            <consortium name="The Broad Institute Genome Sequencing Center for Infectious Disease"/>
            <person name="Wu L."/>
            <person name="Ma J."/>
        </authorList>
    </citation>
    <scope>NUCLEOTIDE SEQUENCE [LARGE SCALE GENOMIC DNA]</scope>
    <source>
        <strain evidence="3">CECT 8979</strain>
    </source>
</reference>
<protein>
    <submittedName>
        <fullName evidence="2">DUF3575 domain-containing protein</fullName>
    </submittedName>
</protein>
<name>A0ABV8AFN7_9FLAO</name>
<evidence type="ECO:0000256" key="1">
    <source>
        <dbReference type="SAM" id="SignalP"/>
    </source>
</evidence>
<keyword evidence="3" id="KW-1185">Reference proteome</keyword>
<proteinExistence type="predicted"/>